<evidence type="ECO:0000313" key="3">
    <source>
        <dbReference type="RefSeq" id="XP_050938779.1"/>
    </source>
</evidence>
<evidence type="ECO:0000313" key="2">
    <source>
        <dbReference type="Proteomes" id="UP001652600"/>
    </source>
</evidence>
<accession>A0ABM3KLZ1</accession>
<organism evidence="2 3">
    <name type="scientific">Cucumis melo</name>
    <name type="common">Muskmelon</name>
    <dbReference type="NCBI Taxonomy" id="3656"/>
    <lineage>
        <taxon>Eukaryota</taxon>
        <taxon>Viridiplantae</taxon>
        <taxon>Streptophyta</taxon>
        <taxon>Embryophyta</taxon>
        <taxon>Tracheophyta</taxon>
        <taxon>Spermatophyta</taxon>
        <taxon>Magnoliopsida</taxon>
        <taxon>eudicotyledons</taxon>
        <taxon>Gunneridae</taxon>
        <taxon>Pentapetalae</taxon>
        <taxon>rosids</taxon>
        <taxon>fabids</taxon>
        <taxon>Cucurbitales</taxon>
        <taxon>Cucurbitaceae</taxon>
        <taxon>Benincaseae</taxon>
        <taxon>Cucumis</taxon>
    </lineage>
</organism>
<gene>
    <name evidence="3" type="primary">LOC103496507</name>
</gene>
<dbReference type="Proteomes" id="UP001652600">
    <property type="component" value="Chromosome 3"/>
</dbReference>
<evidence type="ECO:0000256" key="1">
    <source>
        <dbReference type="SAM" id="Phobius"/>
    </source>
</evidence>
<keyword evidence="1" id="KW-0472">Membrane</keyword>
<protein>
    <submittedName>
        <fullName evidence="3">Uncharacterized protein LOC103496507 isoform X2</fullName>
    </submittedName>
</protein>
<reference evidence="3" key="1">
    <citation type="submission" date="2025-08" db="UniProtKB">
        <authorList>
            <consortium name="RefSeq"/>
        </authorList>
    </citation>
    <scope>IDENTIFICATION</scope>
    <source>
        <tissue evidence="3">Stem</tissue>
    </source>
</reference>
<sequence length="101" mass="11349">MPLKSGTSQKYYYCITVLMLIFFLLFELNCGNFRISILVARFQLVAEDSCCLPLLLVTVQSLFKQVVQLLFILWSGAIGLRSMIPAKGKLLSLKDQASETP</sequence>
<dbReference type="GeneID" id="103496507"/>
<proteinExistence type="predicted"/>
<keyword evidence="1" id="KW-0812">Transmembrane</keyword>
<name>A0ABM3KLZ1_CUCME</name>
<dbReference type="RefSeq" id="XP_050938779.1">
    <property type="nucleotide sequence ID" value="XM_051082822.1"/>
</dbReference>
<feature type="transmembrane region" description="Helical" evidence="1">
    <location>
        <begin position="12"/>
        <end position="35"/>
    </location>
</feature>
<keyword evidence="1" id="KW-1133">Transmembrane helix</keyword>
<keyword evidence="2" id="KW-1185">Reference proteome</keyword>